<dbReference type="InterPro" id="IPR029752">
    <property type="entry name" value="D-isomer_DH_CS1"/>
</dbReference>
<keyword evidence="1 2" id="KW-0560">Oxidoreductase</keyword>
<reference evidence="5 6" key="1">
    <citation type="submission" date="2024-09" db="EMBL/GenBank/DDBJ databases">
        <title>Rethinking Asexuality: The Enigmatic Case of Functional Sexual Genes in Lepraria (Stereocaulaceae).</title>
        <authorList>
            <person name="Doellman M."/>
            <person name="Sun Y."/>
            <person name="Barcenas-Pena A."/>
            <person name="Lumbsch H.T."/>
            <person name="Grewe F."/>
        </authorList>
    </citation>
    <scope>NUCLEOTIDE SEQUENCE [LARGE SCALE GENOMIC DNA]</scope>
    <source>
        <strain evidence="5 6">Mercado 3170</strain>
    </source>
</reference>
<evidence type="ECO:0000313" key="5">
    <source>
        <dbReference type="EMBL" id="KAL2043473.1"/>
    </source>
</evidence>
<dbReference type="EMBL" id="JBEFKJ010000011">
    <property type="protein sequence ID" value="KAL2043473.1"/>
    <property type="molecule type" value="Genomic_DNA"/>
</dbReference>
<dbReference type="CDD" id="cd12168">
    <property type="entry name" value="Mand_dh_like"/>
    <property type="match status" value="1"/>
</dbReference>
<comment type="similarity">
    <text evidence="2">Belongs to the D-isomer specific 2-hydroxyacid dehydrogenase family.</text>
</comment>
<evidence type="ECO:0000313" key="6">
    <source>
        <dbReference type="Proteomes" id="UP001590950"/>
    </source>
</evidence>
<dbReference type="PROSITE" id="PS00670">
    <property type="entry name" value="D_2_HYDROXYACID_DH_2"/>
    <property type="match status" value="1"/>
</dbReference>
<dbReference type="Pfam" id="PF00389">
    <property type="entry name" value="2-Hacid_dh"/>
    <property type="match status" value="1"/>
</dbReference>
<dbReference type="SUPFAM" id="SSF51735">
    <property type="entry name" value="NAD(P)-binding Rossmann-fold domains"/>
    <property type="match status" value="1"/>
</dbReference>
<organism evidence="5 6">
    <name type="scientific">Stereocaulon virgatum</name>
    <dbReference type="NCBI Taxonomy" id="373712"/>
    <lineage>
        <taxon>Eukaryota</taxon>
        <taxon>Fungi</taxon>
        <taxon>Dikarya</taxon>
        <taxon>Ascomycota</taxon>
        <taxon>Pezizomycotina</taxon>
        <taxon>Lecanoromycetes</taxon>
        <taxon>OSLEUM clade</taxon>
        <taxon>Lecanoromycetidae</taxon>
        <taxon>Lecanorales</taxon>
        <taxon>Lecanorineae</taxon>
        <taxon>Stereocaulaceae</taxon>
        <taxon>Stereocaulon</taxon>
    </lineage>
</organism>
<dbReference type="InterPro" id="IPR006139">
    <property type="entry name" value="D-isomer_2_OHA_DH_cat_dom"/>
</dbReference>
<dbReference type="InterPro" id="IPR029753">
    <property type="entry name" value="D-isomer_DH_CS"/>
</dbReference>
<dbReference type="InterPro" id="IPR006140">
    <property type="entry name" value="D-isomer_DH_NAD-bd"/>
</dbReference>
<sequence length="342" mass="37004">MSSSSKPKVLLLGEIDHQPAKDAFNSLSAIAELVKPKSTNREDFIKECKSGAFNGVKAAYRTFNSVSITGKIDGEVCEVLGKKGAGLEFLSHNGAGYDQCNTADCTAAGIRISNVPTAVNAATADTAIYLMLGAVRNFNYPLLNLRKGDWRGKQPPPLGHDPEGKVLGILGMGGIGRDLKKKAEAFGMKVIYHNRNKLSEEMSGGAKYVGFGELLKTCDVISLNVPLNDSTRHMISTPQFDMMKDSVVIVNTARGAVIDEAALVKALDSGKVYSCGLDVYEEEPKVHPGLVDNPHVTLLPHMGTWTVETQTEMELWNISNVRSALETGQLRSPVPEQRVMKD</sequence>
<protein>
    <recommendedName>
        <fullName evidence="7">Glyoxylate reductase</fullName>
    </recommendedName>
</protein>
<proteinExistence type="inferred from homology"/>
<evidence type="ECO:0000259" key="3">
    <source>
        <dbReference type="Pfam" id="PF00389"/>
    </source>
</evidence>
<dbReference type="PROSITE" id="PS00065">
    <property type="entry name" value="D_2_HYDROXYACID_DH_1"/>
    <property type="match status" value="1"/>
</dbReference>
<dbReference type="SUPFAM" id="SSF52283">
    <property type="entry name" value="Formate/glycerate dehydrogenase catalytic domain-like"/>
    <property type="match status" value="1"/>
</dbReference>
<accession>A0ABR4AEI0</accession>
<evidence type="ECO:0000256" key="2">
    <source>
        <dbReference type="RuleBase" id="RU003719"/>
    </source>
</evidence>
<dbReference type="Proteomes" id="UP001590950">
    <property type="component" value="Unassembled WGS sequence"/>
</dbReference>
<dbReference type="InterPro" id="IPR036291">
    <property type="entry name" value="NAD(P)-bd_dom_sf"/>
</dbReference>
<dbReference type="PROSITE" id="PS00671">
    <property type="entry name" value="D_2_HYDROXYACID_DH_3"/>
    <property type="match status" value="1"/>
</dbReference>
<dbReference type="Pfam" id="PF02826">
    <property type="entry name" value="2-Hacid_dh_C"/>
    <property type="match status" value="1"/>
</dbReference>
<dbReference type="PANTHER" id="PTHR10996">
    <property type="entry name" value="2-HYDROXYACID DEHYDROGENASE-RELATED"/>
    <property type="match status" value="1"/>
</dbReference>
<gene>
    <name evidence="5" type="ORF">N7G274_003780</name>
</gene>
<dbReference type="InterPro" id="IPR050223">
    <property type="entry name" value="D-isomer_2-hydroxyacid_DH"/>
</dbReference>
<feature type="domain" description="D-isomer specific 2-hydroxyacid dehydrogenase NAD-binding" evidence="4">
    <location>
        <begin position="129"/>
        <end position="303"/>
    </location>
</feature>
<comment type="caution">
    <text evidence="5">The sequence shown here is derived from an EMBL/GenBank/DDBJ whole genome shotgun (WGS) entry which is preliminary data.</text>
</comment>
<name>A0ABR4AEI0_9LECA</name>
<feature type="domain" description="D-isomer specific 2-hydroxyacid dehydrogenase catalytic" evidence="3">
    <location>
        <begin position="78"/>
        <end position="334"/>
    </location>
</feature>
<keyword evidence="6" id="KW-1185">Reference proteome</keyword>
<evidence type="ECO:0008006" key="7">
    <source>
        <dbReference type="Google" id="ProtNLM"/>
    </source>
</evidence>
<dbReference type="PANTHER" id="PTHR10996:SF269">
    <property type="entry name" value="HYPOTHETICAL D-ISOMER SPECIFIC 2-HYDROXYACID DEHYDROGENASE (EUROFUNG)"/>
    <property type="match status" value="1"/>
</dbReference>
<evidence type="ECO:0000259" key="4">
    <source>
        <dbReference type="Pfam" id="PF02826"/>
    </source>
</evidence>
<dbReference type="Gene3D" id="3.40.50.720">
    <property type="entry name" value="NAD(P)-binding Rossmann-like Domain"/>
    <property type="match status" value="2"/>
</dbReference>
<evidence type="ECO:0000256" key="1">
    <source>
        <dbReference type="ARBA" id="ARBA00023002"/>
    </source>
</evidence>